<dbReference type="PANTHER" id="PTHR22916">
    <property type="entry name" value="GLYCOSYLTRANSFERASE"/>
    <property type="match status" value="1"/>
</dbReference>
<name>A0A0R2CGC6_9LACO</name>
<comment type="caution">
    <text evidence="2">The sequence shown here is derived from an EMBL/GenBank/DDBJ whole genome shotgun (WGS) entry which is preliminary data.</text>
</comment>
<dbReference type="GO" id="GO:0016758">
    <property type="term" value="F:hexosyltransferase activity"/>
    <property type="evidence" value="ECO:0007669"/>
    <property type="project" value="UniProtKB-ARBA"/>
</dbReference>
<dbReference type="AlphaFoldDB" id="A0A0R2CGC6"/>
<dbReference type="Gene3D" id="3.90.550.10">
    <property type="entry name" value="Spore Coat Polysaccharide Biosynthesis Protein SpsA, Chain A"/>
    <property type="match status" value="1"/>
</dbReference>
<keyword evidence="3" id="KW-1185">Reference proteome</keyword>
<dbReference type="InterPro" id="IPR029044">
    <property type="entry name" value="Nucleotide-diphossugar_trans"/>
</dbReference>
<dbReference type="Proteomes" id="UP000051789">
    <property type="component" value="Unassembled WGS sequence"/>
</dbReference>
<evidence type="ECO:0000259" key="1">
    <source>
        <dbReference type="Pfam" id="PF00535"/>
    </source>
</evidence>
<reference evidence="2 3" key="1">
    <citation type="journal article" date="2015" name="Genome Announc.">
        <title>Expanding the biotechnology potential of lactobacilli through comparative genomics of 213 strains and associated genera.</title>
        <authorList>
            <person name="Sun Z."/>
            <person name="Harris H.M."/>
            <person name="McCann A."/>
            <person name="Guo C."/>
            <person name="Argimon S."/>
            <person name="Zhang W."/>
            <person name="Yang X."/>
            <person name="Jeffery I.B."/>
            <person name="Cooney J.C."/>
            <person name="Kagawa T.F."/>
            <person name="Liu W."/>
            <person name="Song Y."/>
            <person name="Salvetti E."/>
            <person name="Wrobel A."/>
            <person name="Rasinkangas P."/>
            <person name="Parkhill J."/>
            <person name="Rea M.C."/>
            <person name="O'Sullivan O."/>
            <person name="Ritari J."/>
            <person name="Douillard F.P."/>
            <person name="Paul Ross R."/>
            <person name="Yang R."/>
            <person name="Briner A.E."/>
            <person name="Felis G.E."/>
            <person name="de Vos W.M."/>
            <person name="Barrangou R."/>
            <person name="Klaenhammer T.R."/>
            <person name="Caufield P.W."/>
            <person name="Cui Y."/>
            <person name="Zhang H."/>
            <person name="O'Toole P.W."/>
        </authorList>
    </citation>
    <scope>NUCLEOTIDE SEQUENCE [LARGE SCALE GENOMIC DNA]</scope>
    <source>
        <strain evidence="2 3">DSM 22698</strain>
    </source>
</reference>
<organism evidence="2 3">
    <name type="scientific">Lacticaseibacillus thailandensis DSM 22698 = JCM 13996</name>
    <dbReference type="NCBI Taxonomy" id="1423810"/>
    <lineage>
        <taxon>Bacteria</taxon>
        <taxon>Bacillati</taxon>
        <taxon>Bacillota</taxon>
        <taxon>Bacilli</taxon>
        <taxon>Lactobacillales</taxon>
        <taxon>Lactobacillaceae</taxon>
        <taxon>Lacticaseibacillus</taxon>
    </lineage>
</organism>
<feature type="domain" description="Glycosyltransferase 2-like" evidence="1">
    <location>
        <begin position="12"/>
        <end position="136"/>
    </location>
</feature>
<dbReference type="PANTHER" id="PTHR22916:SF3">
    <property type="entry name" value="UDP-GLCNAC:BETAGAL BETA-1,3-N-ACETYLGLUCOSAMINYLTRANSFERASE-LIKE PROTEIN 1"/>
    <property type="match status" value="1"/>
</dbReference>
<dbReference type="EMBL" id="AYZK01000003">
    <property type="protein sequence ID" value="KRM87046.1"/>
    <property type="molecule type" value="Genomic_DNA"/>
</dbReference>
<dbReference type="Pfam" id="PF00535">
    <property type="entry name" value="Glycos_transf_2"/>
    <property type="match status" value="1"/>
</dbReference>
<dbReference type="CDD" id="cd00761">
    <property type="entry name" value="Glyco_tranf_GTA_type"/>
    <property type="match status" value="1"/>
</dbReference>
<dbReference type="PATRIC" id="fig|1423810.4.peg.1231"/>
<evidence type="ECO:0000313" key="3">
    <source>
        <dbReference type="Proteomes" id="UP000051789"/>
    </source>
</evidence>
<dbReference type="STRING" id="1423810.FD19_GL001195"/>
<gene>
    <name evidence="2" type="ORF">FD19_GL001195</name>
</gene>
<dbReference type="SUPFAM" id="SSF53448">
    <property type="entry name" value="Nucleotide-diphospho-sugar transferases"/>
    <property type="match status" value="1"/>
</dbReference>
<keyword evidence="2" id="KW-0808">Transferase</keyword>
<evidence type="ECO:0000313" key="2">
    <source>
        <dbReference type="EMBL" id="KRM87046.1"/>
    </source>
</evidence>
<protein>
    <submittedName>
        <fullName evidence="2">Glycosyltransferase related enzyme</fullName>
    </submittedName>
</protein>
<dbReference type="InterPro" id="IPR001173">
    <property type="entry name" value="Glyco_trans_2-like"/>
</dbReference>
<proteinExistence type="predicted"/>
<sequence>MKGVATVTPLVSVIVTVHNLARYLPRVLTALRHQSYHALEILLVDDGSHDDSPALLQRAAARDDRMRVLHLTPAGGVSAARNAGLAHVQGDYVIFVDGDDWMGRDYVRHFVDGATVNDADVVTNPYIVQRGGAETVVGHGQLPRTLTRDEFMAGVLAPAGPIRGYLWNKMFRRRVITRHQLRFNEDLDAMEDELFTVRYAIHAERFYFGAHPDYRYGVRSGSLTTSNDTLSLLSQQLSAMRAIKHTIAGTRRRRHRRWRTTRSLEKG</sequence>
<accession>A0A0R2CGC6</accession>